<dbReference type="Pfam" id="PF13456">
    <property type="entry name" value="RVT_3"/>
    <property type="match status" value="1"/>
</dbReference>
<feature type="domain" description="Integrase catalytic" evidence="2">
    <location>
        <begin position="741"/>
        <end position="827"/>
    </location>
</feature>
<reference evidence="3" key="1">
    <citation type="submission" date="2018-10" db="EMBL/GenBank/DDBJ databases">
        <title>Effector identification in a new, highly contiguous assembly of the strawberry crown rot pathogen Phytophthora cactorum.</title>
        <authorList>
            <person name="Armitage A.D."/>
            <person name="Nellist C.F."/>
            <person name="Bates H."/>
            <person name="Vickerstaff R.J."/>
            <person name="Harrison R.J."/>
        </authorList>
    </citation>
    <scope>NUCLEOTIDE SEQUENCE</scope>
    <source>
        <strain evidence="3">P415</strain>
        <strain evidence="4">P421</strain>
    </source>
</reference>
<dbReference type="Proteomes" id="UP000697107">
    <property type="component" value="Unassembled WGS sequence"/>
</dbReference>
<dbReference type="GO" id="GO:0015074">
    <property type="term" value="P:DNA integration"/>
    <property type="evidence" value="ECO:0007669"/>
    <property type="project" value="InterPro"/>
</dbReference>
<accession>A0A8T1FE90</accession>
<dbReference type="Pfam" id="PF17921">
    <property type="entry name" value="Integrase_H2C2"/>
    <property type="match status" value="1"/>
</dbReference>
<feature type="compositionally biased region" description="Polar residues" evidence="1">
    <location>
        <begin position="491"/>
        <end position="502"/>
    </location>
</feature>
<evidence type="ECO:0000259" key="2">
    <source>
        <dbReference type="PROSITE" id="PS50994"/>
    </source>
</evidence>
<protein>
    <recommendedName>
        <fullName evidence="2">Integrase catalytic domain-containing protein</fullName>
    </recommendedName>
</protein>
<feature type="compositionally biased region" description="Polar residues" evidence="1">
    <location>
        <begin position="563"/>
        <end position="583"/>
    </location>
</feature>
<organism evidence="3 5">
    <name type="scientific">Phytophthora cactorum</name>
    <dbReference type="NCBI Taxonomy" id="29920"/>
    <lineage>
        <taxon>Eukaryota</taxon>
        <taxon>Sar</taxon>
        <taxon>Stramenopiles</taxon>
        <taxon>Oomycota</taxon>
        <taxon>Peronosporomycetes</taxon>
        <taxon>Peronosporales</taxon>
        <taxon>Peronosporaceae</taxon>
        <taxon>Phytophthora</taxon>
    </lineage>
</organism>
<dbReference type="SUPFAM" id="SSF56672">
    <property type="entry name" value="DNA/RNA polymerases"/>
    <property type="match status" value="1"/>
</dbReference>
<name>A0A8T1FE90_9STRA</name>
<dbReference type="PROSITE" id="PS50994">
    <property type="entry name" value="INTEGRASE"/>
    <property type="match status" value="1"/>
</dbReference>
<dbReference type="Gene3D" id="3.30.70.270">
    <property type="match status" value="2"/>
</dbReference>
<evidence type="ECO:0000313" key="3">
    <source>
        <dbReference type="EMBL" id="KAG2969672.1"/>
    </source>
</evidence>
<dbReference type="InterPro" id="IPR036397">
    <property type="entry name" value="RNaseH_sf"/>
</dbReference>
<dbReference type="InterPro" id="IPR001584">
    <property type="entry name" value="Integrase_cat-core"/>
</dbReference>
<dbReference type="InterPro" id="IPR041588">
    <property type="entry name" value="Integrase_H2C2"/>
</dbReference>
<gene>
    <name evidence="3" type="ORF">PC118_g17319</name>
    <name evidence="4" type="ORF">PC129_g20253</name>
</gene>
<evidence type="ECO:0000256" key="1">
    <source>
        <dbReference type="SAM" id="MobiDB-lite"/>
    </source>
</evidence>
<dbReference type="PANTHER" id="PTHR37984:SF5">
    <property type="entry name" value="PROTEIN NYNRIN-LIKE"/>
    <property type="match status" value="1"/>
</dbReference>
<comment type="caution">
    <text evidence="3">The sequence shown here is derived from an EMBL/GenBank/DDBJ whole genome shotgun (WGS) entry which is preliminary data.</text>
</comment>
<dbReference type="GO" id="GO:0003676">
    <property type="term" value="F:nucleic acid binding"/>
    <property type="evidence" value="ECO:0007669"/>
    <property type="project" value="InterPro"/>
</dbReference>
<feature type="region of interest" description="Disordered" evidence="1">
    <location>
        <begin position="1"/>
        <end position="24"/>
    </location>
</feature>
<evidence type="ECO:0000313" key="5">
    <source>
        <dbReference type="Proteomes" id="UP000697107"/>
    </source>
</evidence>
<sequence length="827" mass="90551">MDPLQELANSPDAEMFSTGEPDESSLVPVLERRSFVDDIFFGGETFDSCLATLDRLLARFEECRISVSFTKSLFIKSNVDFLSHEVSRVGVRADPKTMQTIAALPFPTSKKGMQSFLGALNYYGRFIQDFAVYGAALYQLKDGDFDISTAAGRFTSCSRKCAGAKCYTTPGTRVDASPGVVPGPRAEGRGDGLSPCGERGSLLADDAEGVGHDARWQAYQSVHADFYPGVADQVEATVRASCPVRCHAIALASGDREGARKDVKFAQLLQSTVTSFVDLEDSLAPVAPPSRGSATLKQKSMMVMAAVRGFCGAWTIVTAASAFLESTTVNIAEYTGMNQGVKAAIDNNIDDLIIVGDSRLAIQQSLGVIACRKETLQTQLNHHKELTAKLRSVRYLHVVRDYNAAADSLETEALESKTLRQVRDPERLLELQGLNRIHQVIYEPSSNTVEVPDTIYSLDVVHSLRASFGLQRKTFENFVDSDCEIVSVMTRQQANEPSQRTPKASRHSGKTSGVPGGATEMNIGDQSTSDVSRGNAKEPSPAALAAPFCDDRAIPTSGDASGEPSQANGEPSITLNEQSQAPSASDVDPVAVQAERRRRIGVAQSEEARWRNIKAVLTSDTEKLSYREARDAWKWSDKFVLTEDDILYYAGSNRRRGADQGEGLQLRLVVPTTMVQEVLQNCHDSLEGGHQGVVRTYQRVKKDYYWSGLYSDVEKHVRSCSDCSTSKSRPQLRGYSPGNILAERPFQIVSMDFVIPLPKSRRGNTVLLLFQCAFTGYVIAKAMADTSALKVAQAFEGCVYRRFGAPSMIRHDRDPRFMSEVFQTSPT</sequence>
<dbReference type="Proteomes" id="UP000760860">
    <property type="component" value="Unassembled WGS sequence"/>
</dbReference>
<feature type="region of interest" description="Disordered" evidence="1">
    <location>
        <begin position="491"/>
        <end position="591"/>
    </location>
</feature>
<dbReference type="InterPro" id="IPR050951">
    <property type="entry name" value="Retrovirus_Pol_polyprotein"/>
</dbReference>
<dbReference type="InterPro" id="IPR002156">
    <property type="entry name" value="RNaseH_domain"/>
</dbReference>
<dbReference type="InterPro" id="IPR043502">
    <property type="entry name" value="DNA/RNA_pol_sf"/>
</dbReference>
<dbReference type="EMBL" id="RCML01000774">
    <property type="protein sequence ID" value="KAG2969672.1"/>
    <property type="molecule type" value="Genomic_DNA"/>
</dbReference>
<dbReference type="PANTHER" id="PTHR37984">
    <property type="entry name" value="PROTEIN CBG26694"/>
    <property type="match status" value="1"/>
</dbReference>
<dbReference type="AlphaFoldDB" id="A0A8T1FE90"/>
<dbReference type="VEuPathDB" id="FungiDB:PC110_g2977"/>
<dbReference type="InterPro" id="IPR043128">
    <property type="entry name" value="Rev_trsase/Diguanyl_cyclase"/>
</dbReference>
<dbReference type="Gene3D" id="3.30.420.10">
    <property type="entry name" value="Ribonuclease H-like superfamily/Ribonuclease H"/>
    <property type="match status" value="2"/>
</dbReference>
<proteinExistence type="predicted"/>
<dbReference type="VEuPathDB" id="FungiDB:PC110_g6877"/>
<dbReference type="GO" id="GO:0004523">
    <property type="term" value="F:RNA-DNA hybrid ribonuclease activity"/>
    <property type="evidence" value="ECO:0007669"/>
    <property type="project" value="InterPro"/>
</dbReference>
<dbReference type="EMBL" id="RCMV01001412">
    <property type="protein sequence ID" value="KAG3208722.1"/>
    <property type="molecule type" value="Genomic_DNA"/>
</dbReference>
<dbReference type="FunFam" id="1.10.340.70:FF:000001">
    <property type="entry name" value="Retrovirus-related Pol polyprotein from transposon gypsy-like Protein"/>
    <property type="match status" value="1"/>
</dbReference>
<dbReference type="Gene3D" id="1.10.340.70">
    <property type="match status" value="1"/>
</dbReference>
<dbReference type="SUPFAM" id="SSF53098">
    <property type="entry name" value="Ribonuclease H-like"/>
    <property type="match status" value="2"/>
</dbReference>
<dbReference type="InterPro" id="IPR012337">
    <property type="entry name" value="RNaseH-like_sf"/>
</dbReference>
<evidence type="ECO:0000313" key="4">
    <source>
        <dbReference type="EMBL" id="KAG3208722.1"/>
    </source>
</evidence>